<dbReference type="STRING" id="133381.A0A2T9Y6M6"/>
<evidence type="ECO:0000256" key="2">
    <source>
        <dbReference type="ARBA" id="ARBA00006490"/>
    </source>
</evidence>
<dbReference type="AlphaFoldDB" id="A0A2T9Y6M6"/>
<evidence type="ECO:0000256" key="5">
    <source>
        <dbReference type="ARBA" id="ARBA00022898"/>
    </source>
</evidence>
<evidence type="ECO:0000256" key="6">
    <source>
        <dbReference type="ARBA" id="ARBA00023004"/>
    </source>
</evidence>
<dbReference type="PANTHER" id="PTHR11601:SF34">
    <property type="entry name" value="CYSTEINE DESULFURASE"/>
    <property type="match status" value="1"/>
</dbReference>
<keyword evidence="5" id="KW-0663">Pyridoxal phosphate</keyword>
<dbReference type="InterPro" id="IPR000192">
    <property type="entry name" value="Aminotrans_V_dom"/>
</dbReference>
<dbReference type="EMBL" id="MBFS01003206">
    <property type="protein sequence ID" value="PVU87986.1"/>
    <property type="molecule type" value="Genomic_DNA"/>
</dbReference>
<proteinExistence type="inferred from homology"/>
<dbReference type="Gene3D" id="3.90.1150.10">
    <property type="entry name" value="Aspartate Aminotransferase, domain 1"/>
    <property type="match status" value="1"/>
</dbReference>
<protein>
    <recommendedName>
        <fullName evidence="8">Aminotransferase class V domain-containing protein</fullName>
    </recommendedName>
</protein>
<dbReference type="Pfam" id="PF00266">
    <property type="entry name" value="Aminotran_5"/>
    <property type="match status" value="1"/>
</dbReference>
<gene>
    <name evidence="9" type="ORF">BB560_006410</name>
</gene>
<dbReference type="InterPro" id="IPR016454">
    <property type="entry name" value="Cysteine_dSase"/>
</dbReference>
<dbReference type="InterPro" id="IPR015422">
    <property type="entry name" value="PyrdxlP-dep_Trfase_small"/>
</dbReference>
<evidence type="ECO:0000313" key="10">
    <source>
        <dbReference type="Proteomes" id="UP000245609"/>
    </source>
</evidence>
<dbReference type="OrthoDB" id="10250117at2759"/>
<evidence type="ECO:0000256" key="7">
    <source>
        <dbReference type="ARBA" id="ARBA00023014"/>
    </source>
</evidence>
<evidence type="ECO:0000256" key="4">
    <source>
        <dbReference type="ARBA" id="ARBA00022723"/>
    </source>
</evidence>
<dbReference type="SUPFAM" id="SSF53383">
    <property type="entry name" value="PLP-dependent transferases"/>
    <property type="match status" value="1"/>
</dbReference>
<keyword evidence="10" id="KW-1185">Reference proteome</keyword>
<dbReference type="Gene3D" id="3.40.640.10">
    <property type="entry name" value="Type I PLP-dependent aspartate aminotransferase-like (Major domain)"/>
    <property type="match status" value="1"/>
</dbReference>
<evidence type="ECO:0000313" key="9">
    <source>
        <dbReference type="EMBL" id="PVU87986.1"/>
    </source>
</evidence>
<evidence type="ECO:0000256" key="3">
    <source>
        <dbReference type="ARBA" id="ARBA00022679"/>
    </source>
</evidence>
<dbReference type="Gene3D" id="1.10.260.50">
    <property type="match status" value="1"/>
</dbReference>
<accession>A0A2T9Y6M6</accession>
<name>A0A2T9Y6M6_9FUNG</name>
<comment type="similarity">
    <text evidence="2">Belongs to the class-V pyridoxal-phosphate-dependent aminotransferase family. NifS/IscS subfamily.</text>
</comment>
<dbReference type="PIRSF" id="PIRSF005572">
    <property type="entry name" value="NifS"/>
    <property type="match status" value="1"/>
</dbReference>
<feature type="domain" description="Aminotransferase class V" evidence="8">
    <location>
        <begin position="11"/>
        <end position="413"/>
    </location>
</feature>
<dbReference type="GO" id="GO:0016740">
    <property type="term" value="F:transferase activity"/>
    <property type="evidence" value="ECO:0007669"/>
    <property type="project" value="UniProtKB-KW"/>
</dbReference>
<dbReference type="PANTHER" id="PTHR11601">
    <property type="entry name" value="CYSTEINE DESULFURYLASE FAMILY MEMBER"/>
    <property type="match status" value="1"/>
</dbReference>
<keyword evidence="7" id="KW-0411">Iron-sulfur</keyword>
<evidence type="ECO:0000259" key="8">
    <source>
        <dbReference type="Pfam" id="PF00266"/>
    </source>
</evidence>
<keyword evidence="4" id="KW-0479">Metal-binding</keyword>
<feature type="non-terminal residue" evidence="9">
    <location>
        <position position="1"/>
    </location>
</feature>
<organism evidence="9 10">
    <name type="scientific">Smittium megazygosporum</name>
    <dbReference type="NCBI Taxonomy" id="133381"/>
    <lineage>
        <taxon>Eukaryota</taxon>
        <taxon>Fungi</taxon>
        <taxon>Fungi incertae sedis</taxon>
        <taxon>Zoopagomycota</taxon>
        <taxon>Kickxellomycotina</taxon>
        <taxon>Harpellomycetes</taxon>
        <taxon>Harpellales</taxon>
        <taxon>Legeriomycetaceae</taxon>
        <taxon>Smittium</taxon>
    </lineage>
</organism>
<comment type="cofactor">
    <cofactor evidence="1">
        <name>pyridoxal 5'-phosphate</name>
        <dbReference type="ChEBI" id="CHEBI:597326"/>
    </cofactor>
</comment>
<dbReference type="GO" id="GO:0051536">
    <property type="term" value="F:iron-sulfur cluster binding"/>
    <property type="evidence" value="ECO:0007669"/>
    <property type="project" value="UniProtKB-KW"/>
</dbReference>
<sequence>ARGKYMDLSQYFEYQTATPISNEVINAIYNSLKENWGDPGGKNIVGLKTKEALENAKKSVGKMINCDPEELMFMSSIKEANGYILNKVLKLWNAYIQEKGIRDEIPHFIISEVEHPSVIEKALSMEAEKTISLSLIHVQQDGTIDVEAAEDHMNTYRNTALVSLMHANNETGAINDIKRLSSIVKKFNTNSRSSSNNFKVLVHTDSSYIIGKGHVDVQNIGVDYMTFSGRLIYGPSSGIVFVKGLSEKISLNPLLYGSVDTMEGGSMIENVPMIVGLGVASDLIMRNIYRDMDHYDTLTKYFMRVIRLRNPYKRSFDIGFNGDFSSLQKVIPNTVNFSLKVLDSSSIPMIKQLLEADLFTKLLERGFSLGKRSEFYSGPSPILSAMGVEGVMLKTALRFSVGRETTMSDVDNFIDAYWDLINELGFNEKAYSYINLFGVKLFKGMF</sequence>
<dbReference type="GO" id="GO:0046872">
    <property type="term" value="F:metal ion binding"/>
    <property type="evidence" value="ECO:0007669"/>
    <property type="project" value="UniProtKB-KW"/>
</dbReference>
<keyword evidence="6" id="KW-0408">Iron</keyword>
<dbReference type="Proteomes" id="UP000245609">
    <property type="component" value="Unassembled WGS sequence"/>
</dbReference>
<evidence type="ECO:0000256" key="1">
    <source>
        <dbReference type="ARBA" id="ARBA00001933"/>
    </source>
</evidence>
<reference evidence="9 10" key="1">
    <citation type="journal article" date="2018" name="MBio">
        <title>Comparative Genomics Reveals the Core Gene Toolbox for the Fungus-Insect Symbiosis.</title>
        <authorList>
            <person name="Wang Y."/>
            <person name="Stata M."/>
            <person name="Wang W."/>
            <person name="Stajich J.E."/>
            <person name="White M.M."/>
            <person name="Moncalvo J.M."/>
        </authorList>
    </citation>
    <scope>NUCLEOTIDE SEQUENCE [LARGE SCALE GENOMIC DNA]</scope>
    <source>
        <strain evidence="9 10">SC-DP-2</strain>
    </source>
</reference>
<dbReference type="InterPro" id="IPR015424">
    <property type="entry name" value="PyrdxlP-dep_Trfase"/>
</dbReference>
<comment type="caution">
    <text evidence="9">The sequence shown here is derived from an EMBL/GenBank/DDBJ whole genome shotgun (WGS) entry which is preliminary data.</text>
</comment>
<keyword evidence="3" id="KW-0808">Transferase</keyword>
<dbReference type="InterPro" id="IPR015421">
    <property type="entry name" value="PyrdxlP-dep_Trfase_major"/>
</dbReference>